<dbReference type="EMBL" id="AP017312">
    <property type="protein sequence ID" value="BAU29413.1"/>
    <property type="molecule type" value="Genomic_DNA"/>
</dbReference>
<keyword evidence="2" id="KW-1185">Reference proteome</keyword>
<dbReference type="InterPro" id="IPR042298">
    <property type="entry name" value="P-CP_red_C"/>
</dbReference>
<dbReference type="Proteomes" id="UP000217696">
    <property type="component" value="Chromosome"/>
</dbReference>
<dbReference type="InterPro" id="IPR020203">
    <property type="entry name" value="YneK"/>
</dbReference>
<protein>
    <submittedName>
        <fullName evidence="1">Proto-chlorophyllide reductase 57 kD subunit</fullName>
    </submittedName>
</protein>
<dbReference type="OrthoDB" id="2680218at2"/>
<name>A0A0U5B0A5_9BACL</name>
<proteinExistence type="predicted"/>
<accession>A0A0U5B0A5</accession>
<dbReference type="KEGG" id="asoc:CB4_03613"/>
<dbReference type="GO" id="GO:0016491">
    <property type="term" value="F:oxidoreductase activity"/>
    <property type="evidence" value="ECO:0007669"/>
    <property type="project" value="InterPro"/>
</dbReference>
<dbReference type="GO" id="GO:0015995">
    <property type="term" value="P:chlorophyll biosynthetic process"/>
    <property type="evidence" value="ECO:0007669"/>
    <property type="project" value="InterPro"/>
</dbReference>
<reference evidence="1 2" key="1">
    <citation type="submission" date="2015-12" db="EMBL/GenBank/DDBJ databases">
        <title>Genome sequence of Aneurinibacillus soli.</title>
        <authorList>
            <person name="Lee J.S."/>
            <person name="Lee K.C."/>
            <person name="Kim K.K."/>
            <person name="Lee B.W."/>
        </authorList>
    </citation>
    <scope>NUCLEOTIDE SEQUENCE [LARGE SCALE GENOMIC DNA]</scope>
    <source>
        <strain evidence="1 2">CB4</strain>
    </source>
</reference>
<evidence type="ECO:0000313" key="1">
    <source>
        <dbReference type="EMBL" id="BAU29413.1"/>
    </source>
</evidence>
<gene>
    <name evidence="1" type="ORF">CB4_03613</name>
</gene>
<dbReference type="AlphaFoldDB" id="A0A0U5B0A5"/>
<evidence type="ECO:0000313" key="2">
    <source>
        <dbReference type="Proteomes" id="UP000217696"/>
    </source>
</evidence>
<dbReference type="Gene3D" id="1.10.8.550">
    <property type="entry name" value="Proto-chlorophyllide reductase 57 kD subunit B"/>
    <property type="match status" value="1"/>
</dbReference>
<organism evidence="1 2">
    <name type="scientific">Aneurinibacillus soli</name>
    <dbReference type="NCBI Taxonomy" id="1500254"/>
    <lineage>
        <taxon>Bacteria</taxon>
        <taxon>Bacillati</taxon>
        <taxon>Bacillota</taxon>
        <taxon>Bacilli</taxon>
        <taxon>Bacillales</taxon>
        <taxon>Paenibacillaceae</taxon>
        <taxon>Aneurinibacillus group</taxon>
        <taxon>Aneurinibacillus</taxon>
    </lineage>
</organism>
<dbReference type="GO" id="GO:0015979">
    <property type="term" value="P:photosynthesis"/>
    <property type="evidence" value="ECO:0007669"/>
    <property type="project" value="InterPro"/>
</dbReference>
<sequence>MKWQDESSALLDELLKPLPVFVRPMAKKSIKSKIEQVAQENGAEEISHDHVVRGYILAAPDKDRAVTALEAHNIDLAPYEELLK</sequence>
<dbReference type="RefSeq" id="WP_096467095.1">
    <property type="nucleotide sequence ID" value="NZ_AP017312.1"/>
</dbReference>
<dbReference type="Pfam" id="PF11084">
    <property type="entry name" value="DUF2621"/>
    <property type="match status" value="1"/>
</dbReference>